<dbReference type="InterPro" id="IPR013785">
    <property type="entry name" value="Aldolase_TIM"/>
</dbReference>
<comment type="caution">
    <text evidence="12">The sequence shown here is derived from an EMBL/GenBank/DDBJ whole genome shotgun (WGS) entry which is preliminary data.</text>
</comment>
<keyword evidence="7" id="KW-0560">Oxidoreductase</keyword>
<dbReference type="Gene3D" id="3.40.50.720">
    <property type="entry name" value="NAD(P)-binding Rossmann-like Domain"/>
    <property type="match status" value="1"/>
</dbReference>
<dbReference type="PANTHER" id="PTHR42917">
    <property type="entry name" value="2,4-DIENOYL-COA REDUCTASE"/>
    <property type="match status" value="1"/>
</dbReference>
<keyword evidence="4" id="KW-0285">Flavoprotein</keyword>
<evidence type="ECO:0000313" key="13">
    <source>
        <dbReference type="Proteomes" id="UP001139168"/>
    </source>
</evidence>
<name>A0ABS8GL78_9MICC</name>
<organism evidence="12 13">
    <name type="scientific">Arthrobacter gengyunqii</name>
    <dbReference type="NCBI Taxonomy" id="2886940"/>
    <lineage>
        <taxon>Bacteria</taxon>
        <taxon>Bacillati</taxon>
        <taxon>Actinomycetota</taxon>
        <taxon>Actinomycetes</taxon>
        <taxon>Micrococcales</taxon>
        <taxon>Micrococcaceae</taxon>
        <taxon>Arthrobacter</taxon>
    </lineage>
</organism>
<dbReference type="RefSeq" id="WP_227892375.1">
    <property type="nucleotide sequence ID" value="NZ_JAJFZQ010000009.1"/>
</dbReference>
<evidence type="ECO:0000256" key="10">
    <source>
        <dbReference type="SAM" id="MobiDB-lite"/>
    </source>
</evidence>
<sequence length="664" mass="70098">MTAAPEDFGTARDGAPKAGDPVRIRGLTLRNRLTATAHGLAAVKDGEPLDGDAEYWARLSRGGASMLVAGAAQVAKESLLRQRYLTEVFRRETLPGLRRRAAAMKSGGAVAALQLGHLGRETLGANTSYAFVSPSAVKSPREQTPVRVLRTEEIPDLVNAFKVSARNAYEAGFDVVELHGAHGYLIANFLNRLVNTRRDHFGGGAEQRILFVQQIVEAIRSISGDAPLGLRVSVEGGPESGLAMDDLCELLQVLQDRSPVDYINLSYGVRGHYVPDMATAAPRLVPDSGRLRSVLDVPLIVSSAFRNSASIERALSSRSADLIGMARAHIADPDFVAKMLGGRESEIRPCVACNEDCRAFDPTALCTVNPALAPPGETLRPASPIVLRLGPTRVSPRLAVVGAGPAGLECAITAAAGGAEVVLFEGADRIGGQLLTAAAGPNRSGWLNLLEFYESSLVRGRVNVKLGVRADSDSLEGFTDVVLALGAREEAGTVSEGSTVCTSSQWLHGKYGRRRIGHVVIADDGFGWWTLVSSIEAAIARGAGRISVVTPAAGFAGAIPAESRMQFQARLQGVPLHIIPFTELDSAPAGAAVVRHIYSGEPTRLDADIVVTVGLRVPRTLAVTGKDSASVRIIGDAVIPRRVSHAVSEGRRAGLDVLAVAHTP</sequence>
<dbReference type="Pfam" id="PF00724">
    <property type="entry name" value="Oxidored_FMN"/>
    <property type="match status" value="1"/>
</dbReference>
<evidence type="ECO:0000256" key="4">
    <source>
        <dbReference type="ARBA" id="ARBA00022630"/>
    </source>
</evidence>
<evidence type="ECO:0000256" key="8">
    <source>
        <dbReference type="ARBA" id="ARBA00023004"/>
    </source>
</evidence>
<evidence type="ECO:0000256" key="9">
    <source>
        <dbReference type="ARBA" id="ARBA00023014"/>
    </source>
</evidence>
<dbReference type="PRINTS" id="PR00419">
    <property type="entry name" value="ADXRDTASE"/>
</dbReference>
<dbReference type="InterPro" id="IPR051793">
    <property type="entry name" value="NADH:flavin_oxidoreductase"/>
</dbReference>
<comment type="cofactor">
    <cofactor evidence="2">
        <name>[4Fe-4S] cluster</name>
        <dbReference type="ChEBI" id="CHEBI:49883"/>
    </cofactor>
</comment>
<keyword evidence="5" id="KW-0288">FMN</keyword>
<dbReference type="InterPro" id="IPR001155">
    <property type="entry name" value="OxRdtase_FMN_N"/>
</dbReference>
<dbReference type="SUPFAM" id="SSF51905">
    <property type="entry name" value="FAD/NAD(P)-binding domain"/>
    <property type="match status" value="1"/>
</dbReference>
<dbReference type="PANTHER" id="PTHR42917:SF2">
    <property type="entry name" value="2,4-DIENOYL-COA REDUCTASE [(2E)-ENOYL-COA-PRODUCING]"/>
    <property type="match status" value="1"/>
</dbReference>
<comment type="similarity">
    <text evidence="3">In the N-terminal section; belongs to the NADH:flavin oxidoreductase/NADH oxidase family.</text>
</comment>
<reference evidence="12" key="1">
    <citation type="submission" date="2021-10" db="EMBL/GenBank/DDBJ databases">
        <title>Novel species in genus Arthrobacter.</title>
        <authorList>
            <person name="Liu Y."/>
        </authorList>
    </citation>
    <scope>NUCLEOTIDE SEQUENCE</scope>
    <source>
        <strain evidence="12">Zg-Y786</strain>
    </source>
</reference>
<proteinExistence type="inferred from homology"/>
<evidence type="ECO:0000256" key="1">
    <source>
        <dbReference type="ARBA" id="ARBA00001917"/>
    </source>
</evidence>
<dbReference type="SUPFAM" id="SSF51395">
    <property type="entry name" value="FMN-linked oxidoreductases"/>
    <property type="match status" value="1"/>
</dbReference>
<dbReference type="Gene3D" id="3.20.20.70">
    <property type="entry name" value="Aldolase class I"/>
    <property type="match status" value="1"/>
</dbReference>
<dbReference type="SUPFAM" id="SSF51971">
    <property type="entry name" value="Nucleotide-binding domain"/>
    <property type="match status" value="1"/>
</dbReference>
<protein>
    <submittedName>
        <fullName evidence="12">NAD(P)-binding protein</fullName>
    </submittedName>
</protein>
<dbReference type="Pfam" id="PF12831">
    <property type="entry name" value="FAD_oxidored"/>
    <property type="match status" value="1"/>
</dbReference>
<keyword evidence="13" id="KW-1185">Reference proteome</keyword>
<gene>
    <name evidence="12" type="ORF">LJ752_15500</name>
</gene>
<evidence type="ECO:0000256" key="5">
    <source>
        <dbReference type="ARBA" id="ARBA00022643"/>
    </source>
</evidence>
<dbReference type="InterPro" id="IPR036188">
    <property type="entry name" value="FAD/NAD-bd_sf"/>
</dbReference>
<evidence type="ECO:0000256" key="6">
    <source>
        <dbReference type="ARBA" id="ARBA00022723"/>
    </source>
</evidence>
<accession>A0ABS8GL78</accession>
<evidence type="ECO:0000256" key="2">
    <source>
        <dbReference type="ARBA" id="ARBA00001966"/>
    </source>
</evidence>
<dbReference type="Gene3D" id="3.50.50.60">
    <property type="entry name" value="FAD/NAD(P)-binding domain"/>
    <property type="match status" value="1"/>
</dbReference>
<evidence type="ECO:0000259" key="11">
    <source>
        <dbReference type="Pfam" id="PF00724"/>
    </source>
</evidence>
<keyword evidence="9" id="KW-0411">Iron-sulfur</keyword>
<dbReference type="EMBL" id="JAJFZQ010000009">
    <property type="protein sequence ID" value="MCC3267444.1"/>
    <property type="molecule type" value="Genomic_DNA"/>
</dbReference>
<feature type="domain" description="NADH:flavin oxidoreductase/NADH oxidase N-terminal" evidence="11">
    <location>
        <begin position="21"/>
        <end position="345"/>
    </location>
</feature>
<keyword evidence="6" id="KW-0479">Metal-binding</keyword>
<evidence type="ECO:0000256" key="3">
    <source>
        <dbReference type="ARBA" id="ARBA00011048"/>
    </source>
</evidence>
<evidence type="ECO:0000313" key="12">
    <source>
        <dbReference type="EMBL" id="MCC3267444.1"/>
    </source>
</evidence>
<keyword evidence="8" id="KW-0408">Iron</keyword>
<dbReference type="Proteomes" id="UP001139168">
    <property type="component" value="Unassembled WGS sequence"/>
</dbReference>
<comment type="cofactor">
    <cofactor evidence="1">
        <name>FMN</name>
        <dbReference type="ChEBI" id="CHEBI:58210"/>
    </cofactor>
</comment>
<evidence type="ECO:0000256" key="7">
    <source>
        <dbReference type="ARBA" id="ARBA00023002"/>
    </source>
</evidence>
<feature type="region of interest" description="Disordered" evidence="10">
    <location>
        <begin position="1"/>
        <end position="20"/>
    </location>
</feature>